<evidence type="ECO:0000256" key="1">
    <source>
        <dbReference type="SAM" id="MobiDB-lite"/>
    </source>
</evidence>
<sequence>MNGSPAGPSRREPYGRSPVWSTRGVHEPPEAVFSFSIFSLLRCRACLLLCRREAGGEKRTIVDKLIDLLVEEKGDPRMANLILTGDFNLNLLQDANMDNDKELHILPTLAIN</sequence>
<dbReference type="AlphaFoldDB" id="A0AAV7UCA8"/>
<name>A0AAV7UCA8_PLEWA</name>
<protein>
    <submittedName>
        <fullName evidence="2">Uncharacterized protein</fullName>
    </submittedName>
</protein>
<evidence type="ECO:0000313" key="3">
    <source>
        <dbReference type="Proteomes" id="UP001066276"/>
    </source>
</evidence>
<dbReference type="EMBL" id="JANPWB010000005">
    <property type="protein sequence ID" value="KAJ1185327.1"/>
    <property type="molecule type" value="Genomic_DNA"/>
</dbReference>
<evidence type="ECO:0000313" key="2">
    <source>
        <dbReference type="EMBL" id="KAJ1185327.1"/>
    </source>
</evidence>
<accession>A0AAV7UCA8</accession>
<reference evidence="2" key="1">
    <citation type="journal article" date="2022" name="bioRxiv">
        <title>Sequencing and chromosome-scale assembly of the giantPleurodeles waltlgenome.</title>
        <authorList>
            <person name="Brown T."/>
            <person name="Elewa A."/>
            <person name="Iarovenko S."/>
            <person name="Subramanian E."/>
            <person name="Araus A.J."/>
            <person name="Petzold A."/>
            <person name="Susuki M."/>
            <person name="Suzuki K.-i.T."/>
            <person name="Hayashi T."/>
            <person name="Toyoda A."/>
            <person name="Oliveira C."/>
            <person name="Osipova E."/>
            <person name="Leigh N.D."/>
            <person name="Simon A."/>
            <person name="Yun M.H."/>
        </authorList>
    </citation>
    <scope>NUCLEOTIDE SEQUENCE</scope>
    <source>
        <strain evidence="2">20211129_DDA</strain>
        <tissue evidence="2">Liver</tissue>
    </source>
</reference>
<comment type="caution">
    <text evidence="2">The sequence shown here is derived from an EMBL/GenBank/DDBJ whole genome shotgun (WGS) entry which is preliminary data.</text>
</comment>
<gene>
    <name evidence="2" type="ORF">NDU88_002121</name>
</gene>
<organism evidence="2 3">
    <name type="scientific">Pleurodeles waltl</name>
    <name type="common">Iberian ribbed newt</name>
    <dbReference type="NCBI Taxonomy" id="8319"/>
    <lineage>
        <taxon>Eukaryota</taxon>
        <taxon>Metazoa</taxon>
        <taxon>Chordata</taxon>
        <taxon>Craniata</taxon>
        <taxon>Vertebrata</taxon>
        <taxon>Euteleostomi</taxon>
        <taxon>Amphibia</taxon>
        <taxon>Batrachia</taxon>
        <taxon>Caudata</taxon>
        <taxon>Salamandroidea</taxon>
        <taxon>Salamandridae</taxon>
        <taxon>Pleurodelinae</taxon>
        <taxon>Pleurodeles</taxon>
    </lineage>
</organism>
<feature type="region of interest" description="Disordered" evidence="1">
    <location>
        <begin position="1"/>
        <end position="24"/>
    </location>
</feature>
<dbReference type="Proteomes" id="UP001066276">
    <property type="component" value="Chromosome 3_1"/>
</dbReference>
<keyword evidence="3" id="KW-1185">Reference proteome</keyword>
<proteinExistence type="predicted"/>